<dbReference type="VEuPathDB" id="FungiDB:DEHA2A04466g"/>
<dbReference type="InParanoid" id="Q6BZ53"/>
<dbReference type="GeneID" id="2899680"/>
<dbReference type="RefSeq" id="XP_456516.2">
    <property type="nucleotide sequence ID" value="XM_456516.1"/>
</dbReference>
<feature type="region of interest" description="Disordered" evidence="1">
    <location>
        <begin position="1"/>
        <end position="74"/>
    </location>
</feature>
<sequence>MSFHLVPPPESKLKKNSKKNSNEKIPKKTIIPTNLKIHGNPRPQLRTSKSSNSSVSSYSDYTPESKNKNAEVNADELSKSLLGLKKSTSSLSLSRMQKKNKNNESQGSHTPVSPRTSGRSKAQSTGAHSNGRSSPMSNRSNSSTLSNLKARRSRSASPSVSQSSSKHQPNVNAANANYMDLDYISRKLDNSDLQRNVSHGRNIIENNNKKKIDAIDFKPIIDLSIVNSYETMKEHMYFPTFQVLKYRNFLNILRDHHQNDPISFASVRNHSLINFIASYKVGQRIPENVDIKQHDLRFYETLLGTELLRSRTIFRQLIRRDSAKIKNKSMIINCEELVQLNLSNYVRFVFNMPDEIPVPLEQLDSIQRTHYKYKELFKKIGHVLYLMNREVGGDENPESGKTYILQTIRKVSYEYILLEKYLFHIFSKLGDNSLIHSRNLKVLFDKFNNRMQSNNNESIKVLHYNAYFSSQYSWYLSITAPFIRVFEMNSYSEDFELVNNHGNYYRNLNDTKKISFKDSDVDLYDKYFKKLGLDDYLKYRSLTPEKLVALHESIDKSSQKLNNSKKIETDDGLSSTSHKPMNFEYYTESLATISSETFHLIQSRDLALQLTPKNYSVILTEFYRILQKDGVLEVPFIQLSRNKIMESFSQQHDFSKDEGFMNLNLLEHFNMIPDFLQAILKELSNIFGEGNVKYHVSLLNSIGELNCFLAKHICFQLFEMFGRLDEYSAKFTNVDDTNSRDINEDGMYYYIYIRAHKK</sequence>
<proteinExistence type="predicted"/>
<accession>Q6BZ53</accession>
<dbReference type="Proteomes" id="UP000000599">
    <property type="component" value="Chromosome A"/>
</dbReference>
<feature type="compositionally biased region" description="Pro residues" evidence="1">
    <location>
        <begin position="1"/>
        <end position="10"/>
    </location>
</feature>
<reference evidence="2 3" key="1">
    <citation type="journal article" date="2004" name="Nature">
        <title>Genome evolution in yeasts.</title>
        <authorList>
            <consortium name="Genolevures"/>
            <person name="Dujon B."/>
            <person name="Sherman D."/>
            <person name="Fischer G."/>
            <person name="Durrens P."/>
            <person name="Casaregola S."/>
            <person name="Lafontaine I."/>
            <person name="de Montigny J."/>
            <person name="Marck C."/>
            <person name="Neuveglise C."/>
            <person name="Talla E."/>
            <person name="Goffard N."/>
            <person name="Frangeul L."/>
            <person name="Aigle M."/>
            <person name="Anthouard V."/>
            <person name="Babour A."/>
            <person name="Barbe V."/>
            <person name="Barnay S."/>
            <person name="Blanchin S."/>
            <person name="Beckerich J.M."/>
            <person name="Beyne E."/>
            <person name="Bleykasten C."/>
            <person name="Boisrame A."/>
            <person name="Boyer J."/>
            <person name="Cattolico L."/>
            <person name="Confanioleri F."/>
            <person name="de Daruvar A."/>
            <person name="Despons L."/>
            <person name="Fabre E."/>
            <person name="Fairhead C."/>
            <person name="Ferry-Dumazet H."/>
            <person name="Groppi A."/>
            <person name="Hantraye F."/>
            <person name="Hennequin C."/>
            <person name="Jauniaux N."/>
            <person name="Joyet P."/>
            <person name="Kachouri R."/>
            <person name="Kerrest A."/>
            <person name="Koszul R."/>
            <person name="Lemaire M."/>
            <person name="Lesur I."/>
            <person name="Ma L."/>
            <person name="Muller H."/>
            <person name="Nicaud J.M."/>
            <person name="Nikolski M."/>
            <person name="Oztas S."/>
            <person name="Ozier-Kalogeropoulos O."/>
            <person name="Pellenz S."/>
            <person name="Potier S."/>
            <person name="Richard G.F."/>
            <person name="Straub M.L."/>
            <person name="Suleau A."/>
            <person name="Swennene D."/>
            <person name="Tekaia F."/>
            <person name="Wesolowski-Louvel M."/>
            <person name="Westhof E."/>
            <person name="Wirth B."/>
            <person name="Zeniou-Meyer M."/>
            <person name="Zivanovic I."/>
            <person name="Bolotin-Fukuhara M."/>
            <person name="Thierry A."/>
            <person name="Bouchier C."/>
            <person name="Caudron B."/>
            <person name="Scarpelli C."/>
            <person name="Gaillardin C."/>
            <person name="Weissenbach J."/>
            <person name="Wincker P."/>
            <person name="Souciet J.L."/>
        </authorList>
    </citation>
    <scope>NUCLEOTIDE SEQUENCE [LARGE SCALE GENOMIC DNA]</scope>
    <source>
        <strain evidence="3">ATCC 36239 / CBS 767 / BCRC 21394 / JCM 1990 / NBRC 0083 / IGC 2968</strain>
    </source>
</reference>
<dbReference type="AlphaFoldDB" id="Q6BZ53"/>
<organism evidence="2 3">
    <name type="scientific">Debaryomyces hansenii (strain ATCC 36239 / CBS 767 / BCRC 21394 / JCM 1990 / NBRC 0083 / IGC 2968)</name>
    <name type="common">Yeast</name>
    <name type="synonym">Torulaspora hansenii</name>
    <dbReference type="NCBI Taxonomy" id="284592"/>
    <lineage>
        <taxon>Eukaryota</taxon>
        <taxon>Fungi</taxon>
        <taxon>Dikarya</taxon>
        <taxon>Ascomycota</taxon>
        <taxon>Saccharomycotina</taxon>
        <taxon>Pichiomycetes</taxon>
        <taxon>Debaryomycetaceae</taxon>
        <taxon>Debaryomyces</taxon>
    </lineage>
</organism>
<dbReference type="eggNOG" id="ENOG502SA7E">
    <property type="taxonomic scope" value="Eukaryota"/>
</dbReference>
<feature type="compositionally biased region" description="Polar residues" evidence="1">
    <location>
        <begin position="103"/>
        <end position="128"/>
    </location>
</feature>
<dbReference type="HOGENOM" id="CLU_021252_0_0_1"/>
<evidence type="ECO:0000313" key="3">
    <source>
        <dbReference type="Proteomes" id="UP000000599"/>
    </source>
</evidence>
<feature type="compositionally biased region" description="Low complexity" evidence="1">
    <location>
        <begin position="48"/>
        <end position="59"/>
    </location>
</feature>
<dbReference type="EMBL" id="CR382133">
    <property type="protein sequence ID" value="CAG84471.2"/>
    <property type="molecule type" value="Genomic_DNA"/>
</dbReference>
<feature type="region of interest" description="Disordered" evidence="1">
    <location>
        <begin position="88"/>
        <end position="174"/>
    </location>
</feature>
<evidence type="ECO:0000256" key="1">
    <source>
        <dbReference type="SAM" id="MobiDB-lite"/>
    </source>
</evidence>
<evidence type="ECO:0000313" key="2">
    <source>
        <dbReference type="EMBL" id="CAG84471.2"/>
    </source>
</evidence>
<feature type="compositionally biased region" description="Low complexity" evidence="1">
    <location>
        <begin position="129"/>
        <end position="147"/>
    </location>
</feature>
<dbReference type="KEGG" id="dha:DEHA2A04466g"/>
<dbReference type="OrthoDB" id="2013972at2759"/>
<dbReference type="OMA" id="KPMNFEY"/>
<name>Q6BZ53_DEBHA</name>
<keyword evidence="3" id="KW-1185">Reference proteome</keyword>
<protein>
    <submittedName>
        <fullName evidence="2">DEHA2A04466p</fullName>
    </submittedName>
</protein>
<gene>
    <name evidence="2" type="ordered locus">DEHA2A04466g</name>
</gene>
<feature type="compositionally biased region" description="Low complexity" evidence="1">
    <location>
        <begin position="155"/>
        <end position="165"/>
    </location>
</feature>